<dbReference type="RefSeq" id="WP_317678748.1">
    <property type="nucleotide sequence ID" value="NZ_JAWLOF010000010.1"/>
</dbReference>
<keyword evidence="3" id="KW-1185">Reference proteome</keyword>
<accession>A0ABU4E4C8</accession>
<proteinExistence type="predicted"/>
<dbReference type="Proteomes" id="UP001187066">
    <property type="component" value="Unassembled WGS sequence"/>
</dbReference>
<keyword evidence="1" id="KW-0732">Signal</keyword>
<protein>
    <submittedName>
        <fullName evidence="2">NirD/YgiW/YdeI family stress tolerance protein</fullName>
    </submittedName>
</protein>
<sequence>MRGNLIEQSDNHRYVLRDRTGEVEVVIPPEVAKDRQASPDELVGISGTLEKKGKTAHIVAHRFQKQ</sequence>
<comment type="caution">
    <text evidence="2">The sequence shown here is derived from an EMBL/GenBank/DDBJ whole genome shotgun (WGS) entry which is preliminary data.</text>
</comment>
<dbReference type="Pfam" id="PF04076">
    <property type="entry name" value="BOF"/>
    <property type="match status" value="1"/>
</dbReference>
<dbReference type="EMBL" id="JAWLOF010000010">
    <property type="protein sequence ID" value="MDV7023977.1"/>
    <property type="molecule type" value="Genomic_DNA"/>
</dbReference>
<dbReference type="InterPro" id="IPR036700">
    <property type="entry name" value="BOBF_sf"/>
</dbReference>
<evidence type="ECO:0000256" key="1">
    <source>
        <dbReference type="ARBA" id="ARBA00022729"/>
    </source>
</evidence>
<evidence type="ECO:0000313" key="2">
    <source>
        <dbReference type="EMBL" id="MDV7023977.1"/>
    </source>
</evidence>
<dbReference type="SUPFAM" id="SSF101756">
    <property type="entry name" value="Hypothetical protein YgiW"/>
    <property type="match status" value="1"/>
</dbReference>
<dbReference type="InterPro" id="IPR005220">
    <property type="entry name" value="CarO-like"/>
</dbReference>
<reference evidence="2 3" key="1">
    <citation type="submission" date="2023-10" db="EMBL/GenBank/DDBJ databases">
        <authorList>
            <person name="Dale J."/>
        </authorList>
    </citation>
    <scope>NUCLEOTIDE SEQUENCE [LARGE SCALE GENOMIC DNA]</scope>
    <source>
        <strain evidence="2 3">2023EL-00970</strain>
    </source>
</reference>
<gene>
    <name evidence="2" type="ORF">R4P48_14970</name>
</gene>
<organism evidence="2 3">
    <name type="scientific">Atlantibacter subterraneus</name>
    <dbReference type="NCBI Taxonomy" id="255519"/>
    <lineage>
        <taxon>Bacteria</taxon>
        <taxon>Pseudomonadati</taxon>
        <taxon>Pseudomonadota</taxon>
        <taxon>Gammaproteobacteria</taxon>
        <taxon>Enterobacterales</taxon>
        <taxon>Enterobacteriaceae</taxon>
        <taxon>Atlantibacter</taxon>
    </lineage>
</organism>
<name>A0ABU4E4C8_9ENTR</name>
<evidence type="ECO:0000313" key="3">
    <source>
        <dbReference type="Proteomes" id="UP001187066"/>
    </source>
</evidence>
<dbReference type="Gene3D" id="2.40.50.200">
    <property type="entry name" value="Bacterial OB-fold"/>
    <property type="match status" value="1"/>
</dbReference>
<dbReference type="NCBIfam" id="NF033674">
    <property type="entry name" value="stress_OB_fold"/>
    <property type="match status" value="1"/>
</dbReference>